<dbReference type="Gene3D" id="1.10.10.2840">
    <property type="entry name" value="PucR C-terminal helix-turn-helix domain"/>
    <property type="match status" value="1"/>
</dbReference>
<dbReference type="AlphaFoldDB" id="A0A6J7HIW8"/>
<dbReference type="EMBL" id="CAFBMK010000098">
    <property type="protein sequence ID" value="CAB4919482.1"/>
    <property type="molecule type" value="Genomic_DNA"/>
</dbReference>
<name>A0A6J7HIW8_9ZZZZ</name>
<feature type="compositionally biased region" description="Low complexity" evidence="2">
    <location>
        <begin position="26"/>
        <end position="35"/>
    </location>
</feature>
<reference evidence="6" key="1">
    <citation type="submission" date="2020-05" db="EMBL/GenBank/DDBJ databases">
        <authorList>
            <person name="Chiriac C."/>
            <person name="Salcher M."/>
            <person name="Ghai R."/>
            <person name="Kavagutti S V."/>
        </authorList>
    </citation>
    <scope>NUCLEOTIDE SEQUENCE</scope>
</reference>
<protein>
    <submittedName>
        <fullName evidence="6">Unannotated protein</fullName>
    </submittedName>
</protein>
<dbReference type="Pfam" id="PF13556">
    <property type="entry name" value="HTH_30"/>
    <property type="match status" value="1"/>
</dbReference>
<dbReference type="PANTHER" id="PTHR33744:SF1">
    <property type="entry name" value="DNA-BINDING TRANSCRIPTIONAL ACTIVATOR ADER"/>
    <property type="match status" value="1"/>
</dbReference>
<accession>A0A6J7HIW8</accession>
<proteinExistence type="inferred from homology"/>
<dbReference type="InterPro" id="IPR051448">
    <property type="entry name" value="CdaR-like_regulators"/>
</dbReference>
<gene>
    <name evidence="6" type="ORF">UFOPK3564_01747</name>
</gene>
<feature type="region of interest" description="Disordered" evidence="2">
    <location>
        <begin position="1"/>
        <end position="53"/>
    </location>
</feature>
<evidence type="ECO:0000259" key="5">
    <source>
        <dbReference type="Pfam" id="PF17853"/>
    </source>
</evidence>
<feature type="domain" description="RsbT co-antagonist protein RsbRD N-terminal" evidence="4">
    <location>
        <begin position="70"/>
        <end position="213"/>
    </location>
</feature>
<organism evidence="6">
    <name type="scientific">freshwater metagenome</name>
    <dbReference type="NCBI Taxonomy" id="449393"/>
    <lineage>
        <taxon>unclassified sequences</taxon>
        <taxon>metagenomes</taxon>
        <taxon>ecological metagenomes</taxon>
    </lineage>
</organism>
<comment type="similarity">
    <text evidence="1">Belongs to the CdaR family.</text>
</comment>
<feature type="domain" description="CdaR GGDEF-like" evidence="5">
    <location>
        <begin position="227"/>
        <end position="343"/>
    </location>
</feature>
<evidence type="ECO:0000259" key="4">
    <source>
        <dbReference type="Pfam" id="PF14361"/>
    </source>
</evidence>
<evidence type="ECO:0000256" key="2">
    <source>
        <dbReference type="SAM" id="MobiDB-lite"/>
    </source>
</evidence>
<feature type="domain" description="PucR C-terminal helix-turn-helix" evidence="3">
    <location>
        <begin position="394"/>
        <end position="449"/>
    </location>
</feature>
<evidence type="ECO:0000313" key="6">
    <source>
        <dbReference type="EMBL" id="CAB4919482.1"/>
    </source>
</evidence>
<dbReference type="PANTHER" id="PTHR33744">
    <property type="entry name" value="CARBOHYDRATE DIACID REGULATOR"/>
    <property type="match status" value="1"/>
</dbReference>
<evidence type="ECO:0000256" key="1">
    <source>
        <dbReference type="ARBA" id="ARBA00006754"/>
    </source>
</evidence>
<dbReference type="Pfam" id="PF17853">
    <property type="entry name" value="GGDEF_2"/>
    <property type="match status" value="1"/>
</dbReference>
<dbReference type="Pfam" id="PF14361">
    <property type="entry name" value="RsbRD_N"/>
    <property type="match status" value="1"/>
</dbReference>
<dbReference type="InterPro" id="IPR041522">
    <property type="entry name" value="CdaR_GGDEF"/>
</dbReference>
<sequence>MDYGPPMDDGPGIDAQDRAGSVRTPGGAADGAAADRSTAAEPAADGATPDSPAWTELAARLSTESAWRRRVIEEITDAIVRDLPAFGRDSELAAAVRDSVDDNARLFIAMVERGVDPASAEPPAMAGAFIRLVVHRGIPVDALTQTYRTAHGAFWRTWVSELRSAIADPQELATALEQGSGYMFTFIDTLTAKAQRLYAEERARWIRSADAVRAQTIRELLDGLPVDAAAAGRRLRHALDREHLAVVAWSTDGGVGAPSLEPALRDALAPLGAGQPLTTVLGTGLLAGWVGSRNGFAPEDLRALRLDPGAVRDLGAIVAVGTPSRGVDGFRQAHHEAMHARRVAQLRLAPPGSVVHYDAVAVAALASADQEQARRFVEEQLGPLLGGDRESVRLAETLEAYLEEHASPRRAAARLGVHENTVAARIRTTETRLGRPLAGRTTELLVALRVLPLVRG</sequence>
<dbReference type="InterPro" id="IPR025751">
    <property type="entry name" value="RsbRD_N_dom"/>
</dbReference>
<evidence type="ECO:0000259" key="3">
    <source>
        <dbReference type="Pfam" id="PF13556"/>
    </source>
</evidence>
<dbReference type="InterPro" id="IPR025736">
    <property type="entry name" value="PucR_C-HTH_dom"/>
</dbReference>
<dbReference type="InterPro" id="IPR042070">
    <property type="entry name" value="PucR_C-HTH_sf"/>
</dbReference>